<comment type="caution">
    <text evidence="2">The sequence shown here is derived from an EMBL/GenBank/DDBJ whole genome shotgun (WGS) entry which is preliminary data.</text>
</comment>
<dbReference type="InterPro" id="IPR017451">
    <property type="entry name" value="F-box-assoc_interact_dom"/>
</dbReference>
<dbReference type="Proteomes" id="UP001367508">
    <property type="component" value="Unassembled WGS sequence"/>
</dbReference>
<dbReference type="Pfam" id="PF08268">
    <property type="entry name" value="FBA_3"/>
    <property type="match status" value="1"/>
</dbReference>
<dbReference type="InterPro" id="IPR036047">
    <property type="entry name" value="F-box-like_dom_sf"/>
</dbReference>
<dbReference type="SMART" id="SM00256">
    <property type="entry name" value="FBOX"/>
    <property type="match status" value="1"/>
</dbReference>
<protein>
    <recommendedName>
        <fullName evidence="1">F-box domain-containing protein</fullName>
    </recommendedName>
</protein>
<dbReference type="InterPro" id="IPR013187">
    <property type="entry name" value="F-box-assoc_dom_typ3"/>
</dbReference>
<proteinExistence type="predicted"/>
<dbReference type="NCBIfam" id="TIGR01640">
    <property type="entry name" value="F_box_assoc_1"/>
    <property type="match status" value="1"/>
</dbReference>
<dbReference type="InterPro" id="IPR050796">
    <property type="entry name" value="SCF_F-box_component"/>
</dbReference>
<dbReference type="CDD" id="cd22157">
    <property type="entry name" value="F-box_AtFBW1-like"/>
    <property type="match status" value="1"/>
</dbReference>
<dbReference type="PANTHER" id="PTHR31672:SF13">
    <property type="entry name" value="F-BOX PROTEIN CPR30-LIKE"/>
    <property type="match status" value="1"/>
</dbReference>
<dbReference type="Pfam" id="PF00646">
    <property type="entry name" value="F-box"/>
    <property type="match status" value="1"/>
</dbReference>
<name>A0AAN9LRL8_CANGL</name>
<dbReference type="SUPFAM" id="SSF81383">
    <property type="entry name" value="F-box domain"/>
    <property type="match status" value="1"/>
</dbReference>
<evidence type="ECO:0000313" key="3">
    <source>
        <dbReference type="Proteomes" id="UP001367508"/>
    </source>
</evidence>
<gene>
    <name evidence="2" type="ORF">VNO77_19603</name>
</gene>
<dbReference type="InterPro" id="IPR001810">
    <property type="entry name" value="F-box_dom"/>
</dbReference>
<evidence type="ECO:0000313" key="2">
    <source>
        <dbReference type="EMBL" id="KAK7338968.1"/>
    </source>
</evidence>
<organism evidence="2 3">
    <name type="scientific">Canavalia gladiata</name>
    <name type="common">Sword bean</name>
    <name type="synonym">Dolichos gladiatus</name>
    <dbReference type="NCBI Taxonomy" id="3824"/>
    <lineage>
        <taxon>Eukaryota</taxon>
        <taxon>Viridiplantae</taxon>
        <taxon>Streptophyta</taxon>
        <taxon>Embryophyta</taxon>
        <taxon>Tracheophyta</taxon>
        <taxon>Spermatophyta</taxon>
        <taxon>Magnoliopsida</taxon>
        <taxon>eudicotyledons</taxon>
        <taxon>Gunneridae</taxon>
        <taxon>Pentapetalae</taxon>
        <taxon>rosids</taxon>
        <taxon>fabids</taxon>
        <taxon>Fabales</taxon>
        <taxon>Fabaceae</taxon>
        <taxon>Papilionoideae</taxon>
        <taxon>50 kb inversion clade</taxon>
        <taxon>NPAAA clade</taxon>
        <taxon>indigoferoid/millettioid clade</taxon>
        <taxon>Phaseoleae</taxon>
        <taxon>Canavalia</taxon>
    </lineage>
</organism>
<feature type="domain" description="F-box" evidence="1">
    <location>
        <begin position="15"/>
        <end position="55"/>
    </location>
</feature>
<dbReference type="AlphaFoldDB" id="A0AAN9LRL8"/>
<dbReference type="Gene3D" id="1.20.1280.50">
    <property type="match status" value="1"/>
</dbReference>
<dbReference type="EMBL" id="JAYMYQ010000004">
    <property type="protein sequence ID" value="KAK7338968.1"/>
    <property type="molecule type" value="Genomic_DNA"/>
</dbReference>
<evidence type="ECO:0000259" key="1">
    <source>
        <dbReference type="SMART" id="SM00256"/>
    </source>
</evidence>
<sequence length="396" mass="46552">MTTHEQQLRVESPILFEELIVEILSRVSVKALIRFKCVCKSWNTLITSPSFIKLHLHRSTENYDFDHLQIMLKVHFTGFHEFYEVSRSVRSLFDHPVPAVIQDLRYQIKDKYFLVGSCNGLFCMIVANNKIRRIRPTSGDRGVYVWNAATRLISQKLPAFQVDWYRLVRTTFGFGYDIVSDTYKVVAVHSVQDECYGSNKTEVEIYIMGESYYWRRLRNFPHVVLDEDAVCIMNNGTLNWVALYDYANHSNERVIVSFDLGKETWKKLLLPSDLSRHIVPKLVVLRDYLCVWHDLKNIHFVLWQMKEYGHEESWTQLLKISYLNFRIDGLECVSFEPLCMAKNGDVLMLLCLCGAQWMAIRYNLRDDIFKHSRIPTDVYILDFNPKVFIESLVMPC</sequence>
<keyword evidence="3" id="KW-1185">Reference proteome</keyword>
<accession>A0AAN9LRL8</accession>
<dbReference type="PANTHER" id="PTHR31672">
    <property type="entry name" value="BNACNNG10540D PROTEIN"/>
    <property type="match status" value="1"/>
</dbReference>
<reference evidence="2 3" key="1">
    <citation type="submission" date="2024-01" db="EMBL/GenBank/DDBJ databases">
        <title>The genomes of 5 underutilized Papilionoideae crops provide insights into root nodulation and disease resistanc.</title>
        <authorList>
            <person name="Jiang F."/>
        </authorList>
    </citation>
    <scope>NUCLEOTIDE SEQUENCE [LARGE SCALE GENOMIC DNA]</scope>
    <source>
        <strain evidence="2">LVBAO_FW01</strain>
        <tissue evidence="2">Leaves</tissue>
    </source>
</reference>